<evidence type="ECO:0000313" key="3">
    <source>
        <dbReference type="Proteomes" id="UP000229176"/>
    </source>
</evidence>
<reference evidence="2 3" key="1">
    <citation type="submission" date="2017-09" db="EMBL/GenBank/DDBJ databases">
        <title>Depth-based differentiation of microbial function through sediment-hosted aquifers and enrichment of novel symbionts in the deep terrestrial subsurface.</title>
        <authorList>
            <person name="Probst A.J."/>
            <person name="Ladd B."/>
            <person name="Jarett J.K."/>
            <person name="Geller-Mcgrath D.E."/>
            <person name="Sieber C.M."/>
            <person name="Emerson J.B."/>
            <person name="Anantharaman K."/>
            <person name="Thomas B.C."/>
            <person name="Malmstrom R."/>
            <person name="Stieglmeier M."/>
            <person name="Klingl A."/>
            <person name="Woyke T."/>
            <person name="Ryan C.M."/>
            <person name="Banfield J.F."/>
        </authorList>
    </citation>
    <scope>NUCLEOTIDE SEQUENCE [LARGE SCALE GENOMIC DNA]</scope>
    <source>
        <strain evidence="2">CG22_combo_CG10-13_8_21_14_all_32_8</strain>
    </source>
</reference>
<comment type="caution">
    <text evidence="2">The sequence shown here is derived from an EMBL/GenBank/DDBJ whole genome shotgun (WGS) entry which is preliminary data.</text>
</comment>
<gene>
    <name evidence="2" type="ORF">COW91_01175</name>
</gene>
<dbReference type="Proteomes" id="UP000229176">
    <property type="component" value="Unassembled WGS sequence"/>
</dbReference>
<protein>
    <submittedName>
        <fullName evidence="2">Uncharacterized protein</fullName>
    </submittedName>
</protein>
<feature type="transmembrane region" description="Helical" evidence="1">
    <location>
        <begin position="60"/>
        <end position="76"/>
    </location>
</feature>
<organism evidence="2 3">
    <name type="scientific">Candidatus Nomurabacteria bacterium CG22_combo_CG10-13_8_21_14_all_32_8</name>
    <dbReference type="NCBI Taxonomy" id="1974732"/>
    <lineage>
        <taxon>Bacteria</taxon>
        <taxon>Candidatus Nomuraibacteriota</taxon>
    </lineage>
</organism>
<feature type="transmembrane region" description="Helical" evidence="1">
    <location>
        <begin position="35"/>
        <end position="54"/>
    </location>
</feature>
<keyword evidence="1" id="KW-0472">Membrane</keyword>
<proteinExistence type="predicted"/>
<accession>A0A2H0CGS9</accession>
<keyword evidence="1" id="KW-0812">Transmembrane</keyword>
<dbReference type="EMBL" id="PCTI01000013">
    <property type="protein sequence ID" value="PIP69103.1"/>
    <property type="molecule type" value="Genomic_DNA"/>
</dbReference>
<sequence>MEYNKNIDILKVNKKVSIVNHKMKEIIILYLKQKVFFVLMAILIFCFWGSYSILDELSRITIIITIIFFIGFYFIFKKLMNKKPKKEEDN</sequence>
<keyword evidence="1" id="KW-1133">Transmembrane helix</keyword>
<evidence type="ECO:0000313" key="2">
    <source>
        <dbReference type="EMBL" id="PIP69103.1"/>
    </source>
</evidence>
<evidence type="ECO:0000256" key="1">
    <source>
        <dbReference type="SAM" id="Phobius"/>
    </source>
</evidence>
<dbReference type="AlphaFoldDB" id="A0A2H0CGS9"/>
<name>A0A2H0CGS9_9BACT</name>